<dbReference type="AlphaFoldDB" id="A0A0A6UQZ5"/>
<evidence type="ECO:0000259" key="7">
    <source>
        <dbReference type="Pfam" id="PF06271"/>
    </source>
</evidence>
<keyword evidence="9" id="KW-1185">Reference proteome</keyword>
<dbReference type="eggNOG" id="COG1714">
    <property type="taxonomic scope" value="Bacteria"/>
</dbReference>
<gene>
    <name evidence="8" type="ORF">MB27_08565</name>
</gene>
<keyword evidence="2 6" id="KW-0812">Transmembrane</keyword>
<feature type="transmembrane region" description="Helical" evidence="6">
    <location>
        <begin position="28"/>
        <end position="49"/>
    </location>
</feature>
<sequence length="134" mass="14883">MTQATSHQINQHVGDPSSPRLVSPAGRLAAQIVDGVLIAVTAGIGWLVWASWLFDRGQTPARQILGHVVADARTSRPVGWRRMAYRELFLKFVCAYTFGVVTLGVFTLIDAVMVFGDRRRTLHDRMADTVVVHR</sequence>
<evidence type="ECO:0000256" key="5">
    <source>
        <dbReference type="SAM" id="MobiDB-lite"/>
    </source>
</evidence>
<evidence type="ECO:0000256" key="4">
    <source>
        <dbReference type="ARBA" id="ARBA00023136"/>
    </source>
</evidence>
<feature type="transmembrane region" description="Helical" evidence="6">
    <location>
        <begin position="88"/>
        <end position="116"/>
    </location>
</feature>
<evidence type="ECO:0000256" key="3">
    <source>
        <dbReference type="ARBA" id="ARBA00022989"/>
    </source>
</evidence>
<dbReference type="EMBL" id="JRTT01000008">
    <property type="protein sequence ID" value="KHD77836.1"/>
    <property type="molecule type" value="Genomic_DNA"/>
</dbReference>
<evidence type="ECO:0000256" key="1">
    <source>
        <dbReference type="ARBA" id="ARBA00004141"/>
    </source>
</evidence>
<evidence type="ECO:0000313" key="9">
    <source>
        <dbReference type="Proteomes" id="UP000054537"/>
    </source>
</evidence>
<dbReference type="InterPro" id="IPR010432">
    <property type="entry name" value="RDD"/>
</dbReference>
<evidence type="ECO:0000313" key="8">
    <source>
        <dbReference type="EMBL" id="KHD77836.1"/>
    </source>
</evidence>
<feature type="region of interest" description="Disordered" evidence="5">
    <location>
        <begin position="1"/>
        <end position="20"/>
    </location>
</feature>
<keyword evidence="4 6" id="KW-0472">Membrane</keyword>
<dbReference type="GO" id="GO:0016020">
    <property type="term" value="C:membrane"/>
    <property type="evidence" value="ECO:0007669"/>
    <property type="project" value="UniProtKB-SubCell"/>
</dbReference>
<feature type="compositionally biased region" description="Polar residues" evidence="5">
    <location>
        <begin position="1"/>
        <end position="11"/>
    </location>
</feature>
<evidence type="ECO:0000256" key="2">
    <source>
        <dbReference type="ARBA" id="ARBA00022692"/>
    </source>
</evidence>
<dbReference type="Proteomes" id="UP000054537">
    <property type="component" value="Unassembled WGS sequence"/>
</dbReference>
<protein>
    <recommendedName>
        <fullName evidence="7">RDD domain-containing protein</fullName>
    </recommendedName>
</protein>
<evidence type="ECO:0000256" key="6">
    <source>
        <dbReference type="SAM" id="Phobius"/>
    </source>
</evidence>
<name>A0A0A6UQZ5_ACTUT</name>
<comment type="caution">
    <text evidence="8">The sequence shown here is derived from an EMBL/GenBank/DDBJ whole genome shotgun (WGS) entry which is preliminary data.</text>
</comment>
<keyword evidence="3 6" id="KW-1133">Transmembrane helix</keyword>
<dbReference type="RefSeq" id="WP_043523639.1">
    <property type="nucleotide sequence ID" value="NZ_BAABKU010000026.1"/>
</dbReference>
<reference evidence="8 9" key="1">
    <citation type="submission" date="2014-10" db="EMBL/GenBank/DDBJ databases">
        <title>Draft genome sequence of Actinoplanes utahensis NRRL 12052.</title>
        <authorList>
            <person name="Velasco-Bucheli B."/>
            <person name="del Cerro C."/>
            <person name="Hormigo D."/>
            <person name="Garcia J.L."/>
            <person name="Acebal C."/>
            <person name="Arroyo M."/>
            <person name="de la Mata I."/>
        </authorList>
    </citation>
    <scope>NUCLEOTIDE SEQUENCE [LARGE SCALE GENOMIC DNA]</scope>
    <source>
        <strain evidence="8 9">NRRL 12052</strain>
    </source>
</reference>
<comment type="subcellular location">
    <subcellularLocation>
        <location evidence="1">Membrane</location>
        <topology evidence="1">Multi-pass membrane protein</topology>
    </subcellularLocation>
</comment>
<dbReference type="Pfam" id="PF06271">
    <property type="entry name" value="RDD"/>
    <property type="match status" value="1"/>
</dbReference>
<accession>A0A0A6UQZ5</accession>
<feature type="domain" description="RDD" evidence="7">
    <location>
        <begin position="35"/>
        <end position="127"/>
    </location>
</feature>
<organism evidence="8 9">
    <name type="scientific">Actinoplanes utahensis</name>
    <dbReference type="NCBI Taxonomy" id="1869"/>
    <lineage>
        <taxon>Bacteria</taxon>
        <taxon>Bacillati</taxon>
        <taxon>Actinomycetota</taxon>
        <taxon>Actinomycetes</taxon>
        <taxon>Micromonosporales</taxon>
        <taxon>Micromonosporaceae</taxon>
        <taxon>Actinoplanes</taxon>
    </lineage>
</organism>
<proteinExistence type="predicted"/>
<dbReference type="OrthoDB" id="9793824at2"/>